<dbReference type="HOGENOM" id="CLU_006332_14_0_11"/>
<keyword evidence="1" id="KW-0479">Metal-binding</keyword>
<dbReference type="KEGG" id="cwo:Cwoe_5750"/>
<keyword evidence="4" id="KW-0732">Signal</keyword>
<sequence length="505" mass="55749" precursor="true">MADDGRISRRALLRGGGASAGLAALTGAGVLGAAATAQAQDGDRARERPNVVLIVADRLRADYVGAYDDVFDDRHAKTPNIDELADQALRFKYAVPDGMPAIPMRRGMLTGMRSYPFRDWRATAGMPAIPGFNKIYDFQPMVTELAAAAGITTVYVTDNPTFTGPRFGRIVRTGPLATSAGFESTERDYLLPLGGTVQRRRQEPTSRVLREGIEQLDQLRGRQPFFLTLDAFDPNDAFRLPRQFVEGSGPLHDDVTLPKDRVYQQTFRADGDVKGEVRDRYAAEVESVDGWVGRFLDKLDDAGLADNTVVVFVGDSGIALGEQGVYGHPAGVWHRRAYHVPFLIRDPDGRWAGDTSKWFASTHDIPSTLLSYWGITSPGRMQGEDLTTLFDDFDLPARPYYTTAIDTHIVTGSRTWLLIGRSDQDRWRLYEAEDEDEPDEIRTETVKSPTVLEEMRRYALAAAGGTLPDFGDTAAIRPAQPDSLDKKVADDGTLDEDEAEANELR</sequence>
<reference evidence="6 7" key="1">
    <citation type="journal article" date="2010" name="Stand. Genomic Sci.">
        <title>Complete genome sequence of Conexibacter woesei type strain (ID131577).</title>
        <authorList>
            <person name="Pukall R."/>
            <person name="Lapidus A."/>
            <person name="Glavina Del Rio T."/>
            <person name="Copeland A."/>
            <person name="Tice H."/>
            <person name="Cheng J.-F."/>
            <person name="Lucas S."/>
            <person name="Chen F."/>
            <person name="Nolan M."/>
            <person name="Bruce D."/>
            <person name="Goodwin L."/>
            <person name="Pitluck S."/>
            <person name="Mavromatis K."/>
            <person name="Ivanova N."/>
            <person name="Ovchinnikova G."/>
            <person name="Pati A."/>
            <person name="Chen A."/>
            <person name="Palaniappan K."/>
            <person name="Land M."/>
            <person name="Hauser L."/>
            <person name="Chang Y.-J."/>
            <person name="Jeffries C.D."/>
            <person name="Chain P."/>
            <person name="Meincke L."/>
            <person name="Sims D."/>
            <person name="Brettin T."/>
            <person name="Detter J.C."/>
            <person name="Rohde M."/>
            <person name="Goeker M."/>
            <person name="Bristow J."/>
            <person name="Eisen J.A."/>
            <person name="Markowitz V."/>
            <person name="Kyrpides N.C."/>
            <person name="Klenk H.-P."/>
            <person name="Hugenholtz P."/>
        </authorList>
    </citation>
    <scope>NUCLEOTIDE SEQUENCE [LARGE SCALE GENOMIC DNA]</scope>
    <source>
        <strain evidence="7">DSM 14684 / CIP 108061 / JCM 11494 / NBRC 100937 / ID131577</strain>
    </source>
</reference>
<evidence type="ECO:0000256" key="2">
    <source>
        <dbReference type="ARBA" id="ARBA00022801"/>
    </source>
</evidence>
<dbReference type="PROSITE" id="PS51318">
    <property type="entry name" value="TAT"/>
    <property type="match status" value="1"/>
</dbReference>
<dbReference type="AlphaFoldDB" id="D3F1X0"/>
<dbReference type="OrthoDB" id="9777306at2"/>
<keyword evidence="2" id="KW-0378">Hydrolase</keyword>
<evidence type="ECO:0000256" key="4">
    <source>
        <dbReference type="SAM" id="SignalP"/>
    </source>
</evidence>
<feature type="chain" id="PRO_5003044117" evidence="4">
    <location>
        <begin position="40"/>
        <end position="505"/>
    </location>
</feature>
<dbReference type="STRING" id="469383.Cwoe_5750"/>
<dbReference type="RefSeq" id="WP_012937202.1">
    <property type="nucleotide sequence ID" value="NC_013739.1"/>
</dbReference>
<feature type="domain" description="Sulfatase N-terminal" evidence="5">
    <location>
        <begin position="49"/>
        <end position="375"/>
    </location>
</feature>
<gene>
    <name evidence="6" type="ordered locus">Cwoe_5750</name>
</gene>
<dbReference type="InterPro" id="IPR017850">
    <property type="entry name" value="Alkaline_phosphatase_core_sf"/>
</dbReference>
<dbReference type="InterPro" id="IPR000917">
    <property type="entry name" value="Sulfatase_N"/>
</dbReference>
<dbReference type="Pfam" id="PF00884">
    <property type="entry name" value="Sulfatase"/>
    <property type="match status" value="1"/>
</dbReference>
<dbReference type="Proteomes" id="UP000008229">
    <property type="component" value="Chromosome"/>
</dbReference>
<evidence type="ECO:0000256" key="1">
    <source>
        <dbReference type="ARBA" id="ARBA00022723"/>
    </source>
</evidence>
<dbReference type="Gene3D" id="3.40.720.10">
    <property type="entry name" value="Alkaline Phosphatase, subunit A"/>
    <property type="match status" value="1"/>
</dbReference>
<dbReference type="GO" id="GO:0005737">
    <property type="term" value="C:cytoplasm"/>
    <property type="evidence" value="ECO:0007669"/>
    <property type="project" value="TreeGrafter"/>
</dbReference>
<evidence type="ECO:0000313" key="6">
    <source>
        <dbReference type="EMBL" id="ADB54151.1"/>
    </source>
</evidence>
<dbReference type="EMBL" id="CP001854">
    <property type="protein sequence ID" value="ADB54151.1"/>
    <property type="molecule type" value="Genomic_DNA"/>
</dbReference>
<accession>D3F1X0</accession>
<feature type="signal peptide" evidence="4">
    <location>
        <begin position="1"/>
        <end position="39"/>
    </location>
</feature>
<feature type="region of interest" description="Disordered" evidence="3">
    <location>
        <begin position="466"/>
        <end position="505"/>
    </location>
</feature>
<dbReference type="InterPro" id="IPR006311">
    <property type="entry name" value="TAT_signal"/>
</dbReference>
<proteinExistence type="predicted"/>
<dbReference type="GO" id="GO:0008484">
    <property type="term" value="F:sulfuric ester hydrolase activity"/>
    <property type="evidence" value="ECO:0007669"/>
    <property type="project" value="TreeGrafter"/>
</dbReference>
<dbReference type="PANTHER" id="PTHR45953">
    <property type="entry name" value="IDURONATE 2-SULFATASE"/>
    <property type="match status" value="1"/>
</dbReference>
<dbReference type="SUPFAM" id="SSF53649">
    <property type="entry name" value="Alkaline phosphatase-like"/>
    <property type="match status" value="1"/>
</dbReference>
<evidence type="ECO:0000256" key="3">
    <source>
        <dbReference type="SAM" id="MobiDB-lite"/>
    </source>
</evidence>
<organism evidence="6 7">
    <name type="scientific">Conexibacter woesei (strain DSM 14684 / CCUG 47730 / CIP 108061 / JCM 11494 / NBRC 100937 / ID131577)</name>
    <dbReference type="NCBI Taxonomy" id="469383"/>
    <lineage>
        <taxon>Bacteria</taxon>
        <taxon>Bacillati</taxon>
        <taxon>Actinomycetota</taxon>
        <taxon>Thermoleophilia</taxon>
        <taxon>Solirubrobacterales</taxon>
        <taxon>Conexibacteraceae</taxon>
        <taxon>Conexibacter</taxon>
    </lineage>
</organism>
<dbReference type="eggNOG" id="COG3119">
    <property type="taxonomic scope" value="Bacteria"/>
</dbReference>
<reference evidence="7" key="2">
    <citation type="submission" date="2010-01" db="EMBL/GenBank/DDBJ databases">
        <title>The complete genome of Conexibacter woesei DSM 14684.</title>
        <authorList>
            <consortium name="US DOE Joint Genome Institute (JGI-PGF)"/>
            <person name="Lucas S."/>
            <person name="Copeland A."/>
            <person name="Lapidus A."/>
            <person name="Glavina del Rio T."/>
            <person name="Dalin E."/>
            <person name="Tice H."/>
            <person name="Bruce D."/>
            <person name="Goodwin L."/>
            <person name="Pitluck S."/>
            <person name="Kyrpides N."/>
            <person name="Mavromatis K."/>
            <person name="Ivanova N."/>
            <person name="Mikhailova N."/>
            <person name="Chertkov O."/>
            <person name="Brettin T."/>
            <person name="Detter J.C."/>
            <person name="Han C."/>
            <person name="Larimer F."/>
            <person name="Land M."/>
            <person name="Hauser L."/>
            <person name="Markowitz V."/>
            <person name="Cheng J.-F."/>
            <person name="Hugenholtz P."/>
            <person name="Woyke T."/>
            <person name="Wu D."/>
            <person name="Pukall R."/>
            <person name="Steenblock K."/>
            <person name="Schneider S."/>
            <person name="Klenk H.-P."/>
            <person name="Eisen J.A."/>
        </authorList>
    </citation>
    <scope>NUCLEOTIDE SEQUENCE [LARGE SCALE GENOMIC DNA]</scope>
    <source>
        <strain evidence="7">DSM 14684 / CIP 108061 / JCM 11494 / NBRC 100937 / ID131577</strain>
    </source>
</reference>
<dbReference type="GO" id="GO:0046872">
    <property type="term" value="F:metal ion binding"/>
    <property type="evidence" value="ECO:0007669"/>
    <property type="project" value="UniProtKB-KW"/>
</dbReference>
<evidence type="ECO:0000259" key="5">
    <source>
        <dbReference type="Pfam" id="PF00884"/>
    </source>
</evidence>
<protein>
    <submittedName>
        <fullName evidence="6">Sulfatase</fullName>
    </submittedName>
</protein>
<name>D3F1X0_CONWI</name>
<dbReference type="PANTHER" id="PTHR45953:SF1">
    <property type="entry name" value="IDURONATE 2-SULFATASE"/>
    <property type="match status" value="1"/>
</dbReference>
<keyword evidence="7" id="KW-1185">Reference proteome</keyword>
<feature type="compositionally biased region" description="Acidic residues" evidence="3">
    <location>
        <begin position="492"/>
        <end position="505"/>
    </location>
</feature>
<evidence type="ECO:0000313" key="7">
    <source>
        <dbReference type="Proteomes" id="UP000008229"/>
    </source>
</evidence>
<dbReference type="CDD" id="cd16148">
    <property type="entry name" value="sulfatase_like"/>
    <property type="match status" value="1"/>
</dbReference>